<reference evidence="5 6" key="1">
    <citation type="submission" date="2024-09" db="EMBL/GenBank/DDBJ databases">
        <title>Chromosome-scale assembly of Riccia sorocarpa.</title>
        <authorList>
            <person name="Paukszto L."/>
        </authorList>
    </citation>
    <scope>NUCLEOTIDE SEQUENCE [LARGE SCALE GENOMIC DNA]</scope>
    <source>
        <strain evidence="5">LP-2024</strain>
        <tissue evidence="5">Aerial parts of the thallus</tissue>
    </source>
</reference>
<accession>A0ABD3GVC7</accession>
<evidence type="ECO:0000256" key="3">
    <source>
        <dbReference type="PROSITE-ProRule" id="PRU00339"/>
    </source>
</evidence>
<feature type="repeat" description="TPR" evidence="3">
    <location>
        <begin position="48"/>
        <end position="81"/>
    </location>
</feature>
<dbReference type="EMBL" id="JBJQOH010000007">
    <property type="protein sequence ID" value="KAL3681789.1"/>
    <property type="molecule type" value="Genomic_DNA"/>
</dbReference>
<dbReference type="Proteomes" id="UP001633002">
    <property type="component" value="Unassembled WGS sequence"/>
</dbReference>
<evidence type="ECO:0000256" key="2">
    <source>
        <dbReference type="ARBA" id="ARBA00022803"/>
    </source>
</evidence>
<dbReference type="InterPro" id="IPR046341">
    <property type="entry name" value="SET_dom_sf"/>
</dbReference>
<feature type="domain" description="SET" evidence="4">
    <location>
        <begin position="168"/>
        <end position="371"/>
    </location>
</feature>
<dbReference type="InterPro" id="IPR013105">
    <property type="entry name" value="TPR_2"/>
</dbReference>
<dbReference type="Gene3D" id="1.25.40.10">
    <property type="entry name" value="Tetratricopeptide repeat domain"/>
    <property type="match status" value="1"/>
</dbReference>
<dbReference type="PANTHER" id="PTHR47643">
    <property type="entry name" value="TPR DOMAIN PROTEIN (AFU_ORTHOLOGUE AFUA_5G12710)"/>
    <property type="match status" value="1"/>
</dbReference>
<evidence type="ECO:0000256" key="1">
    <source>
        <dbReference type="ARBA" id="ARBA00022737"/>
    </source>
</evidence>
<dbReference type="InterPro" id="IPR053209">
    <property type="entry name" value="Gramillin-biosynth_MTr"/>
</dbReference>
<proteinExistence type="predicted"/>
<dbReference type="SMART" id="SM00317">
    <property type="entry name" value="SET"/>
    <property type="match status" value="1"/>
</dbReference>
<keyword evidence="1" id="KW-0677">Repeat</keyword>
<keyword evidence="2 3" id="KW-0802">TPR repeat</keyword>
<dbReference type="SUPFAM" id="SSF48452">
    <property type="entry name" value="TPR-like"/>
    <property type="match status" value="1"/>
</dbReference>
<dbReference type="PANTHER" id="PTHR47643:SF2">
    <property type="entry name" value="TPR DOMAIN PROTEIN (AFU_ORTHOLOGUE AFUA_5G12710)"/>
    <property type="match status" value="1"/>
</dbReference>
<dbReference type="InterPro" id="IPR019734">
    <property type="entry name" value="TPR_rpt"/>
</dbReference>
<dbReference type="SUPFAM" id="SSF82199">
    <property type="entry name" value="SET domain"/>
    <property type="match status" value="1"/>
</dbReference>
<organism evidence="5 6">
    <name type="scientific">Riccia sorocarpa</name>
    <dbReference type="NCBI Taxonomy" id="122646"/>
    <lineage>
        <taxon>Eukaryota</taxon>
        <taxon>Viridiplantae</taxon>
        <taxon>Streptophyta</taxon>
        <taxon>Embryophyta</taxon>
        <taxon>Marchantiophyta</taxon>
        <taxon>Marchantiopsida</taxon>
        <taxon>Marchantiidae</taxon>
        <taxon>Marchantiales</taxon>
        <taxon>Ricciaceae</taxon>
        <taxon>Riccia</taxon>
    </lineage>
</organism>
<dbReference type="CDD" id="cd20071">
    <property type="entry name" value="SET_SMYD"/>
    <property type="match status" value="1"/>
</dbReference>
<dbReference type="PROSITE" id="PS50280">
    <property type="entry name" value="SET"/>
    <property type="match status" value="1"/>
</dbReference>
<dbReference type="SMART" id="SM00028">
    <property type="entry name" value="TPR"/>
    <property type="match status" value="2"/>
</dbReference>
<gene>
    <name evidence="5" type="ORF">R1sor_024745</name>
</gene>
<dbReference type="AlphaFoldDB" id="A0ABD3GVC7"/>
<evidence type="ECO:0000313" key="5">
    <source>
        <dbReference type="EMBL" id="KAL3681789.1"/>
    </source>
</evidence>
<dbReference type="Pfam" id="PF07719">
    <property type="entry name" value="TPR_2"/>
    <property type="match status" value="1"/>
</dbReference>
<dbReference type="Pfam" id="PF00856">
    <property type="entry name" value="SET"/>
    <property type="match status" value="1"/>
</dbReference>
<evidence type="ECO:0000259" key="4">
    <source>
        <dbReference type="PROSITE" id="PS50280"/>
    </source>
</evidence>
<name>A0ABD3GVC7_9MARC</name>
<dbReference type="InterPro" id="IPR001214">
    <property type="entry name" value="SET_dom"/>
</dbReference>
<dbReference type="Gene3D" id="2.170.270.10">
    <property type="entry name" value="SET domain"/>
    <property type="match status" value="1"/>
</dbReference>
<protein>
    <recommendedName>
        <fullName evidence="4">SET domain-containing protein</fullName>
    </recommendedName>
</protein>
<evidence type="ECO:0000313" key="6">
    <source>
        <dbReference type="Proteomes" id="UP001633002"/>
    </source>
</evidence>
<dbReference type="InterPro" id="IPR011990">
    <property type="entry name" value="TPR-like_helical_dom_sf"/>
</dbReference>
<comment type="caution">
    <text evidence="5">The sequence shown here is derived from an EMBL/GenBank/DDBJ whole genome shotgun (WGS) entry which is preliminary data.</text>
</comment>
<dbReference type="PROSITE" id="PS50005">
    <property type="entry name" value="TPR"/>
    <property type="match status" value="1"/>
</dbReference>
<sequence>MAPERLREEGNYLFSKGEYHLAVDKYSAYIESVADRDDYSKAKKPELVFGYSNRAQGYLMLEEYSKALEDAENALRLDPTHLKSWVRKAKAFGGMKFHQQAVWAYKTVLRDFKDQLHKTNLQELLESLKAAEKMDRMTRLGRYEDGIDEYWDVASNVSEPPLMEEYVGPVEIKLTAATGRGLFATRDLLPGELLFVSNSMITVRVPFEDNEASRNLSQLALFEAIKRRVQNAKLEALEDFTRLQFLVQVAALGGSYPTESLLRDCPSMRYFTPLNGLSSKDRKITDDDRTHPALDTDFSDEMLRRIVEKRQFSHWGTNNEELNGLYSLPCLMNHSCVPNVAVTTMQNRTISKLFRAGRNIKKGDELVYAYYNINCPLDARRAFFPSLCCRCARCELEETLLAEVQPLKSLASQCNKFWEERPTLQGLTQEERHRKRNQCLICLNLLKDLLDSRLAFLTEIQKDMVRASFIRFNRLLHEPALSIAIQDCTRVDIEHEIALISVAVKAMNNVQPGSEIALAMISGIYYRVKRSTLSQEEDEFVGLKEIHRLGIEIIRILNGPHLKNQTVGKLFSYASLIRGVLGDGGSLLATGLLFHSSGD</sequence>
<keyword evidence="6" id="KW-1185">Reference proteome</keyword>